<keyword evidence="6 8" id="KW-1133">Transmembrane helix</keyword>
<dbReference type="Pfam" id="PF04066">
    <property type="entry name" value="MrpF_PhaF"/>
    <property type="match status" value="1"/>
</dbReference>
<evidence type="ECO:0000256" key="2">
    <source>
        <dbReference type="ARBA" id="ARBA00009212"/>
    </source>
</evidence>
<keyword evidence="5 8" id="KW-0812">Transmembrane</keyword>
<dbReference type="GeneID" id="94441077"/>
<gene>
    <name evidence="10" type="ORF">DES51_10464</name>
    <name evidence="9" type="ORF">MQE39_08630</name>
</gene>
<keyword evidence="7 8" id="KW-0472">Membrane</keyword>
<dbReference type="EMBL" id="QJKH01000004">
    <property type="protein sequence ID" value="PXX80062.1"/>
    <property type="molecule type" value="Genomic_DNA"/>
</dbReference>
<dbReference type="STRING" id="1034346.GCA_000313565_01558"/>
<organism evidence="10 11">
    <name type="scientific">Dielma fastidiosa</name>
    <dbReference type="NCBI Taxonomy" id="1034346"/>
    <lineage>
        <taxon>Bacteria</taxon>
        <taxon>Bacillati</taxon>
        <taxon>Bacillota</taxon>
        <taxon>Erysipelotrichia</taxon>
        <taxon>Erysipelotrichales</taxon>
        <taxon>Erysipelotrichaceae</taxon>
        <taxon>Dielma</taxon>
    </lineage>
</organism>
<dbReference type="PANTHER" id="PTHR34702:SF1">
    <property type="entry name" value="NA(+)_H(+) ANTIPORTER SUBUNIT F"/>
    <property type="match status" value="1"/>
</dbReference>
<dbReference type="AlphaFoldDB" id="A0A2V2EVT1"/>
<dbReference type="Proteomes" id="UP000247612">
    <property type="component" value="Unassembled WGS sequence"/>
</dbReference>
<evidence type="ECO:0000256" key="7">
    <source>
        <dbReference type="ARBA" id="ARBA00023136"/>
    </source>
</evidence>
<dbReference type="PANTHER" id="PTHR34702">
    <property type="entry name" value="NA(+)/H(+) ANTIPORTER SUBUNIT F1"/>
    <property type="match status" value="1"/>
</dbReference>
<evidence type="ECO:0000313" key="11">
    <source>
        <dbReference type="Proteomes" id="UP000247612"/>
    </source>
</evidence>
<evidence type="ECO:0000256" key="4">
    <source>
        <dbReference type="ARBA" id="ARBA00022475"/>
    </source>
</evidence>
<protein>
    <submittedName>
        <fullName evidence="9">Monovalent cation/H+ antiporter complex subunit F</fullName>
    </submittedName>
    <submittedName>
        <fullName evidence="10">Multicomponent Na+:H+ antiporter subunit F</fullName>
    </submittedName>
</protein>
<evidence type="ECO:0000313" key="10">
    <source>
        <dbReference type="EMBL" id="PXX80062.1"/>
    </source>
</evidence>
<dbReference type="Proteomes" id="UP001276902">
    <property type="component" value="Unassembled WGS sequence"/>
</dbReference>
<evidence type="ECO:0000256" key="6">
    <source>
        <dbReference type="ARBA" id="ARBA00022989"/>
    </source>
</evidence>
<reference evidence="9" key="2">
    <citation type="submission" date="2022-03" db="EMBL/GenBank/DDBJ databases">
        <title>First case of bacteraemia caused by Dielma fastidiosa in a patient hospitalised with diverticulitis.</title>
        <authorList>
            <person name="Forman-Ankjaer B."/>
            <person name="Hvid-Jensen F."/>
            <person name="Kobel C.M."/>
            <person name="Greve T."/>
        </authorList>
    </citation>
    <scope>NUCLEOTIDE SEQUENCE</scope>
    <source>
        <strain evidence="9">AUH_DF_2021</strain>
    </source>
</reference>
<keyword evidence="4" id="KW-1003">Cell membrane</keyword>
<dbReference type="InterPro" id="IPR007208">
    <property type="entry name" value="MrpF/PhaF-like"/>
</dbReference>
<dbReference type="GO" id="GO:0015385">
    <property type="term" value="F:sodium:proton antiporter activity"/>
    <property type="evidence" value="ECO:0007669"/>
    <property type="project" value="TreeGrafter"/>
</dbReference>
<dbReference type="OrthoDB" id="9799958at2"/>
<accession>A0A2V2EVT1</accession>
<dbReference type="EMBL" id="JALDAW010000013">
    <property type="protein sequence ID" value="MDY5168182.1"/>
    <property type="molecule type" value="Genomic_DNA"/>
</dbReference>
<dbReference type="GO" id="GO:0005886">
    <property type="term" value="C:plasma membrane"/>
    <property type="evidence" value="ECO:0007669"/>
    <property type="project" value="UniProtKB-SubCell"/>
</dbReference>
<evidence type="ECO:0000256" key="3">
    <source>
        <dbReference type="ARBA" id="ARBA00022448"/>
    </source>
</evidence>
<name>A0A2V2EVT1_9FIRM</name>
<feature type="transmembrane region" description="Helical" evidence="8">
    <location>
        <begin position="66"/>
        <end position="89"/>
    </location>
</feature>
<evidence type="ECO:0000256" key="1">
    <source>
        <dbReference type="ARBA" id="ARBA00004651"/>
    </source>
</evidence>
<proteinExistence type="inferred from homology"/>
<feature type="transmembrane region" description="Helical" evidence="8">
    <location>
        <begin position="39"/>
        <end position="60"/>
    </location>
</feature>
<evidence type="ECO:0000256" key="5">
    <source>
        <dbReference type="ARBA" id="ARBA00022692"/>
    </source>
</evidence>
<sequence length="105" mass="11977">MEPNAIKNMVLIFCMIILTVLFFFCIYRAIRGPRYSDRLVANNVICTMSVIFICILSVYLKEAALVDIALIYTLLSCLSGVVVCHVITLHHKGRLLNQKQKEEEL</sequence>
<keyword evidence="3" id="KW-0813">Transport</keyword>
<comment type="caution">
    <text evidence="10">The sequence shown here is derived from an EMBL/GenBank/DDBJ whole genome shotgun (WGS) entry which is preliminary data.</text>
</comment>
<feature type="transmembrane region" description="Helical" evidence="8">
    <location>
        <begin position="6"/>
        <end position="27"/>
    </location>
</feature>
<evidence type="ECO:0000313" key="9">
    <source>
        <dbReference type="EMBL" id="MDY5168182.1"/>
    </source>
</evidence>
<reference evidence="10 11" key="1">
    <citation type="submission" date="2018-05" db="EMBL/GenBank/DDBJ databases">
        <title>Genomic Encyclopedia of Type Strains, Phase IV (KMG-IV): sequencing the most valuable type-strain genomes for metagenomic binning, comparative biology and taxonomic classification.</title>
        <authorList>
            <person name="Goeker M."/>
        </authorList>
    </citation>
    <scope>NUCLEOTIDE SEQUENCE [LARGE SCALE GENOMIC DNA]</scope>
    <source>
        <strain evidence="10 11">JC118</strain>
    </source>
</reference>
<evidence type="ECO:0000256" key="8">
    <source>
        <dbReference type="SAM" id="Phobius"/>
    </source>
</evidence>
<comment type="similarity">
    <text evidence="2">Belongs to the CPA3 antiporters (TC 2.A.63) subunit F family.</text>
</comment>
<dbReference type="RefSeq" id="WP_022937861.1">
    <property type="nucleotide sequence ID" value="NZ_BAABZA010000014.1"/>
</dbReference>
<keyword evidence="11" id="KW-1185">Reference proteome</keyword>
<comment type="subcellular location">
    <subcellularLocation>
        <location evidence="1">Cell membrane</location>
        <topology evidence="1">Multi-pass membrane protein</topology>
    </subcellularLocation>
</comment>